<keyword evidence="5" id="KW-0732">Signal</keyword>
<evidence type="ECO:0000256" key="7">
    <source>
        <dbReference type="ARBA" id="ARBA00022837"/>
    </source>
</evidence>
<evidence type="ECO:0000256" key="8">
    <source>
        <dbReference type="ARBA" id="ARBA00023157"/>
    </source>
</evidence>
<dbReference type="EC" id="3.1.1.-" evidence="10"/>
<dbReference type="PANTHER" id="PTHR33938:SF15">
    <property type="entry name" value="FERULOYL ESTERASE B-RELATED"/>
    <property type="match status" value="1"/>
</dbReference>
<evidence type="ECO:0000256" key="10">
    <source>
        <dbReference type="RuleBase" id="RU361238"/>
    </source>
</evidence>
<gene>
    <name evidence="12" type="primary">20349384</name>
    <name evidence="11" type="ORF">GGTG_08926</name>
</gene>
<accession>J3P5Y6</accession>
<dbReference type="HOGENOM" id="CLU_014819_1_0_1"/>
<evidence type="ECO:0000313" key="12">
    <source>
        <dbReference type="EnsemblFungi" id="EJT75088"/>
    </source>
</evidence>
<reference evidence="13" key="1">
    <citation type="submission" date="2010-07" db="EMBL/GenBank/DDBJ databases">
        <title>The genome sequence of Gaeumannomyces graminis var. tritici strain R3-111a-1.</title>
        <authorList>
            <consortium name="The Broad Institute Genome Sequencing Platform"/>
            <person name="Ma L.-J."/>
            <person name="Dead R."/>
            <person name="Young S."/>
            <person name="Zeng Q."/>
            <person name="Koehrsen M."/>
            <person name="Alvarado L."/>
            <person name="Berlin A."/>
            <person name="Chapman S.B."/>
            <person name="Chen Z."/>
            <person name="Freedman E."/>
            <person name="Gellesch M."/>
            <person name="Goldberg J."/>
            <person name="Griggs A."/>
            <person name="Gujja S."/>
            <person name="Heilman E.R."/>
            <person name="Heiman D."/>
            <person name="Hepburn T."/>
            <person name="Howarth C."/>
            <person name="Jen D."/>
            <person name="Larson L."/>
            <person name="Mehta T."/>
            <person name="Neiman D."/>
            <person name="Pearson M."/>
            <person name="Roberts A."/>
            <person name="Saif S."/>
            <person name="Shea T."/>
            <person name="Shenoy N."/>
            <person name="Sisk P."/>
            <person name="Stolte C."/>
            <person name="Sykes S."/>
            <person name="Walk T."/>
            <person name="White J."/>
            <person name="Yandava C."/>
            <person name="Haas B."/>
            <person name="Nusbaum C."/>
            <person name="Birren B."/>
        </authorList>
    </citation>
    <scope>NUCLEOTIDE SEQUENCE [LARGE SCALE GENOMIC DNA]</scope>
    <source>
        <strain evidence="13">R3-111a-1</strain>
    </source>
</reference>
<evidence type="ECO:0000313" key="13">
    <source>
        <dbReference type="Proteomes" id="UP000006039"/>
    </source>
</evidence>
<dbReference type="AlphaFoldDB" id="J3P5Y6"/>
<dbReference type="GO" id="GO:0030600">
    <property type="term" value="F:feruloyl esterase activity"/>
    <property type="evidence" value="ECO:0007669"/>
    <property type="project" value="UniProtKB-EC"/>
</dbReference>
<evidence type="ECO:0000313" key="11">
    <source>
        <dbReference type="EMBL" id="EJT75088.1"/>
    </source>
</evidence>
<dbReference type="Proteomes" id="UP000006039">
    <property type="component" value="Unassembled WGS sequence"/>
</dbReference>
<keyword evidence="3" id="KW-0119">Carbohydrate metabolism</keyword>
<keyword evidence="13" id="KW-1185">Reference proteome</keyword>
<protein>
    <recommendedName>
        <fullName evidence="10">Carboxylic ester hydrolase</fullName>
        <ecNumber evidence="10">3.1.1.-</ecNumber>
    </recommendedName>
</protein>
<keyword evidence="2" id="KW-0719">Serine esterase</keyword>
<reference evidence="11" key="3">
    <citation type="submission" date="2010-09" db="EMBL/GenBank/DDBJ databases">
        <title>Annotation of Gaeumannomyces graminis var. tritici R3-111a-1.</title>
        <authorList>
            <consortium name="The Broad Institute Genome Sequencing Platform"/>
            <person name="Ma L.-J."/>
            <person name="Dead R."/>
            <person name="Young S.K."/>
            <person name="Zeng Q."/>
            <person name="Gargeya S."/>
            <person name="Fitzgerald M."/>
            <person name="Haas B."/>
            <person name="Abouelleil A."/>
            <person name="Alvarado L."/>
            <person name="Arachchi H.M."/>
            <person name="Berlin A."/>
            <person name="Brown A."/>
            <person name="Chapman S.B."/>
            <person name="Chen Z."/>
            <person name="Dunbar C."/>
            <person name="Freedman E."/>
            <person name="Gearin G."/>
            <person name="Gellesch M."/>
            <person name="Goldberg J."/>
            <person name="Griggs A."/>
            <person name="Gujja S."/>
            <person name="Heiman D."/>
            <person name="Howarth C."/>
            <person name="Larson L."/>
            <person name="Lui A."/>
            <person name="MacDonald P.J.P."/>
            <person name="Mehta T."/>
            <person name="Montmayeur A."/>
            <person name="Murphy C."/>
            <person name="Neiman D."/>
            <person name="Pearson M."/>
            <person name="Priest M."/>
            <person name="Roberts A."/>
            <person name="Saif S."/>
            <person name="Shea T."/>
            <person name="Shenoy N."/>
            <person name="Sisk P."/>
            <person name="Stolte C."/>
            <person name="Sykes S."/>
            <person name="Yandava C."/>
            <person name="Wortman J."/>
            <person name="Nusbaum C."/>
            <person name="Birren B."/>
        </authorList>
    </citation>
    <scope>NUCLEOTIDE SEQUENCE</scope>
    <source>
        <strain evidence="11">R3-111a-1</strain>
    </source>
</reference>
<dbReference type="RefSeq" id="XP_009225032.1">
    <property type="nucleotide sequence ID" value="XM_009226768.1"/>
</dbReference>
<dbReference type="GeneID" id="20349384"/>
<dbReference type="Pfam" id="PF07519">
    <property type="entry name" value="Tannase"/>
    <property type="match status" value="2"/>
</dbReference>
<evidence type="ECO:0000256" key="9">
    <source>
        <dbReference type="ARBA" id="ARBA00034075"/>
    </source>
</evidence>
<keyword evidence="3" id="KW-0858">Xylan degradation</keyword>
<proteinExistence type="inferred from homology"/>
<dbReference type="Gene3D" id="3.40.50.1820">
    <property type="entry name" value="alpha/beta hydrolase"/>
    <property type="match status" value="1"/>
</dbReference>
<keyword evidence="4" id="KW-0479">Metal-binding</keyword>
<dbReference type="OrthoDB" id="3039123at2759"/>
<name>J3P5Y6_GAET3</name>
<keyword evidence="8" id="KW-1015">Disulfide bond</keyword>
<evidence type="ECO:0000256" key="4">
    <source>
        <dbReference type="ARBA" id="ARBA00022723"/>
    </source>
</evidence>
<evidence type="ECO:0000256" key="2">
    <source>
        <dbReference type="ARBA" id="ARBA00022487"/>
    </source>
</evidence>
<dbReference type="VEuPathDB" id="FungiDB:GGTG_08926"/>
<reference evidence="12" key="4">
    <citation type="journal article" date="2015" name="G3 (Bethesda)">
        <title>Genome sequences of three phytopathogenic species of the Magnaporthaceae family of fungi.</title>
        <authorList>
            <person name="Okagaki L.H."/>
            <person name="Nunes C.C."/>
            <person name="Sailsbery J."/>
            <person name="Clay B."/>
            <person name="Brown D."/>
            <person name="John T."/>
            <person name="Oh Y."/>
            <person name="Young N."/>
            <person name="Fitzgerald M."/>
            <person name="Haas B.J."/>
            <person name="Zeng Q."/>
            <person name="Young S."/>
            <person name="Adiconis X."/>
            <person name="Fan L."/>
            <person name="Levin J.Z."/>
            <person name="Mitchell T.K."/>
            <person name="Okubara P.A."/>
            <person name="Farman M.L."/>
            <person name="Kohn L.M."/>
            <person name="Birren B."/>
            <person name="Ma L.-J."/>
            <person name="Dean R.A."/>
        </authorList>
    </citation>
    <scope>NUCLEOTIDE SEQUENCE</scope>
    <source>
        <strain evidence="12">R3-111a-1</strain>
    </source>
</reference>
<evidence type="ECO:0000256" key="6">
    <source>
        <dbReference type="ARBA" id="ARBA00022801"/>
    </source>
</evidence>
<dbReference type="EMBL" id="GL385398">
    <property type="protein sequence ID" value="EJT75088.1"/>
    <property type="molecule type" value="Genomic_DNA"/>
</dbReference>
<keyword evidence="7" id="KW-0106">Calcium</keyword>
<dbReference type="EnsemblFungi" id="EJT75088">
    <property type="protein sequence ID" value="EJT75088"/>
    <property type="gene ID" value="GGTG_08926"/>
</dbReference>
<organism evidence="11">
    <name type="scientific">Gaeumannomyces tritici (strain R3-111a-1)</name>
    <name type="common">Wheat and barley take-all root rot fungus</name>
    <name type="synonym">Gaeumannomyces graminis var. tritici</name>
    <dbReference type="NCBI Taxonomy" id="644352"/>
    <lineage>
        <taxon>Eukaryota</taxon>
        <taxon>Fungi</taxon>
        <taxon>Dikarya</taxon>
        <taxon>Ascomycota</taxon>
        <taxon>Pezizomycotina</taxon>
        <taxon>Sordariomycetes</taxon>
        <taxon>Sordariomycetidae</taxon>
        <taxon>Magnaporthales</taxon>
        <taxon>Magnaporthaceae</taxon>
        <taxon>Gaeumannomyces</taxon>
    </lineage>
</organism>
<dbReference type="InterPro" id="IPR029058">
    <property type="entry name" value="AB_hydrolase_fold"/>
</dbReference>
<sequence>MRPLWLAWASASAASFSETCLSFKPEFAASTLSRLEHIPANTTLQLDSVPSCNRRSQAVQTELCRVALQIATSGRSGISFELWLPAQWSGRLLATGNGGVDGCIKYEDLAYGAAHGFAVVGTNNGHNGTTGVEFLNNPDVIEDFAYRALHTGTSAAKSLVEAFYGTAPARSYYIGCSLGGRMGISAAERFPDDYDGIVAGAPAVDFNNLYGSRANFFTITGAPGSPDYIPIDTWTSVIHPEVLRQCDGIDGVVDGIIEVPSKCHFDPSVLLCADQYGCLSAAQVKQVQQIYAPYTYPDGSLIFPRMNPGMELRAVDGLLAGKPFSSSVEWFRYAVLNNPDWDPATYTVDDVRLAEQLQPSIKTYPQTLPFRGKLLVYHGGQDQQITSFNTERFWDMADLGDARFFRISGMDHCGGGPGAWVFGQGGYAAGVFDPESNVLAAVVRWVENGTAPETITGTKYVADDPSRGIDFQRAHCRYPLEQTYTGSGWECK</sequence>
<dbReference type="GO" id="GO:0045493">
    <property type="term" value="P:xylan catabolic process"/>
    <property type="evidence" value="ECO:0007669"/>
    <property type="project" value="UniProtKB-KW"/>
</dbReference>
<dbReference type="eggNOG" id="ENOG502SHYE">
    <property type="taxonomic scope" value="Eukaryota"/>
</dbReference>
<evidence type="ECO:0000256" key="1">
    <source>
        <dbReference type="ARBA" id="ARBA00006249"/>
    </source>
</evidence>
<keyword evidence="3" id="KW-0624">Polysaccharide degradation</keyword>
<reference evidence="11" key="2">
    <citation type="submission" date="2010-07" db="EMBL/GenBank/DDBJ databases">
        <authorList>
            <consortium name="The Broad Institute Genome Sequencing Platform"/>
            <consortium name="Broad Institute Genome Sequencing Center for Infectious Disease"/>
            <person name="Ma L.-J."/>
            <person name="Dead R."/>
            <person name="Young S."/>
            <person name="Zeng Q."/>
            <person name="Koehrsen M."/>
            <person name="Alvarado L."/>
            <person name="Berlin A."/>
            <person name="Chapman S.B."/>
            <person name="Chen Z."/>
            <person name="Freedman E."/>
            <person name="Gellesch M."/>
            <person name="Goldberg J."/>
            <person name="Griggs A."/>
            <person name="Gujja S."/>
            <person name="Heilman E.R."/>
            <person name="Heiman D."/>
            <person name="Hepburn T."/>
            <person name="Howarth C."/>
            <person name="Jen D."/>
            <person name="Larson L."/>
            <person name="Mehta T."/>
            <person name="Neiman D."/>
            <person name="Pearson M."/>
            <person name="Roberts A."/>
            <person name="Saif S."/>
            <person name="Shea T."/>
            <person name="Shenoy N."/>
            <person name="Sisk P."/>
            <person name="Stolte C."/>
            <person name="Sykes S."/>
            <person name="Walk T."/>
            <person name="White J."/>
            <person name="Yandava C."/>
            <person name="Haas B."/>
            <person name="Nusbaum C."/>
            <person name="Birren B."/>
        </authorList>
    </citation>
    <scope>NUCLEOTIDE SEQUENCE</scope>
    <source>
        <strain evidence="11">R3-111a-1</strain>
    </source>
</reference>
<evidence type="ECO:0000256" key="3">
    <source>
        <dbReference type="ARBA" id="ARBA00022651"/>
    </source>
</evidence>
<comment type="similarity">
    <text evidence="1 10">Belongs to the tannase family.</text>
</comment>
<dbReference type="InterPro" id="IPR011118">
    <property type="entry name" value="Tannase/feruloyl_esterase"/>
</dbReference>
<comment type="catalytic activity">
    <reaction evidence="9">
        <text>feruloyl-polysaccharide + H2O = ferulate + polysaccharide.</text>
        <dbReference type="EC" id="3.1.1.73"/>
    </reaction>
</comment>
<dbReference type="SUPFAM" id="SSF53474">
    <property type="entry name" value="alpha/beta-Hydrolases"/>
    <property type="match status" value="1"/>
</dbReference>
<reference evidence="12" key="5">
    <citation type="submission" date="2018-04" db="UniProtKB">
        <authorList>
            <consortium name="EnsemblFungi"/>
        </authorList>
    </citation>
    <scope>IDENTIFICATION</scope>
    <source>
        <strain evidence="12">R3-111a-1</strain>
    </source>
</reference>
<dbReference type="PANTHER" id="PTHR33938">
    <property type="entry name" value="FERULOYL ESTERASE B-RELATED"/>
    <property type="match status" value="1"/>
</dbReference>
<keyword evidence="6 10" id="KW-0378">Hydrolase</keyword>
<evidence type="ECO:0000256" key="5">
    <source>
        <dbReference type="ARBA" id="ARBA00022729"/>
    </source>
</evidence>
<dbReference type="GO" id="GO:0046872">
    <property type="term" value="F:metal ion binding"/>
    <property type="evidence" value="ECO:0007669"/>
    <property type="project" value="UniProtKB-KW"/>
</dbReference>